<dbReference type="GO" id="GO:0005886">
    <property type="term" value="C:plasma membrane"/>
    <property type="evidence" value="ECO:0007669"/>
    <property type="project" value="TreeGrafter"/>
</dbReference>
<keyword evidence="3" id="KW-0808">Transferase</keyword>
<dbReference type="SUPFAM" id="SSF55874">
    <property type="entry name" value="ATPase domain of HSP90 chaperone/DNA topoisomerase II/histidine kinase"/>
    <property type="match status" value="1"/>
</dbReference>
<keyword evidence="4" id="KW-0418">Kinase</keyword>
<proteinExistence type="predicted"/>
<organism evidence="6">
    <name type="scientific">marine sediment metagenome</name>
    <dbReference type="NCBI Taxonomy" id="412755"/>
    <lineage>
        <taxon>unclassified sequences</taxon>
        <taxon>metagenomes</taxon>
        <taxon>ecological metagenomes</taxon>
    </lineage>
</organism>
<dbReference type="Pfam" id="PF02518">
    <property type="entry name" value="HATPase_c"/>
    <property type="match status" value="1"/>
</dbReference>
<comment type="catalytic activity">
    <reaction evidence="1">
        <text>ATP + protein L-histidine = ADP + protein N-phospho-L-histidine.</text>
        <dbReference type="EC" id="2.7.13.3"/>
    </reaction>
</comment>
<evidence type="ECO:0000256" key="1">
    <source>
        <dbReference type="ARBA" id="ARBA00000085"/>
    </source>
</evidence>
<evidence type="ECO:0000256" key="3">
    <source>
        <dbReference type="ARBA" id="ARBA00022679"/>
    </source>
</evidence>
<evidence type="ECO:0000313" key="6">
    <source>
        <dbReference type="EMBL" id="GAH16899.1"/>
    </source>
</evidence>
<name>X1EIF2_9ZZZZ</name>
<dbReference type="EC" id="2.7.13.3" evidence="2"/>
<feature type="non-terminal residue" evidence="6">
    <location>
        <position position="1"/>
    </location>
</feature>
<evidence type="ECO:0000259" key="5">
    <source>
        <dbReference type="PROSITE" id="PS50109"/>
    </source>
</evidence>
<dbReference type="InterPro" id="IPR003594">
    <property type="entry name" value="HATPase_dom"/>
</dbReference>
<dbReference type="GO" id="GO:0009927">
    <property type="term" value="F:histidine phosphotransfer kinase activity"/>
    <property type="evidence" value="ECO:0007669"/>
    <property type="project" value="TreeGrafter"/>
</dbReference>
<dbReference type="EMBL" id="BART01031717">
    <property type="protein sequence ID" value="GAH16899.1"/>
    <property type="molecule type" value="Genomic_DNA"/>
</dbReference>
<dbReference type="PRINTS" id="PR00344">
    <property type="entry name" value="BCTRLSENSOR"/>
</dbReference>
<evidence type="ECO:0000256" key="4">
    <source>
        <dbReference type="ARBA" id="ARBA00022777"/>
    </source>
</evidence>
<dbReference type="PROSITE" id="PS50109">
    <property type="entry name" value="HIS_KIN"/>
    <property type="match status" value="1"/>
</dbReference>
<dbReference type="PANTHER" id="PTHR43047">
    <property type="entry name" value="TWO-COMPONENT HISTIDINE PROTEIN KINASE"/>
    <property type="match status" value="1"/>
</dbReference>
<reference evidence="6" key="1">
    <citation type="journal article" date="2014" name="Front. Microbiol.">
        <title>High frequency of phylogenetically diverse reductive dehalogenase-homologous genes in deep subseafloor sedimentary metagenomes.</title>
        <authorList>
            <person name="Kawai M."/>
            <person name="Futagami T."/>
            <person name="Toyoda A."/>
            <person name="Takaki Y."/>
            <person name="Nishi S."/>
            <person name="Hori S."/>
            <person name="Arai W."/>
            <person name="Tsubouchi T."/>
            <person name="Morono Y."/>
            <person name="Uchiyama I."/>
            <person name="Ito T."/>
            <person name="Fujiyama A."/>
            <person name="Inagaki F."/>
            <person name="Takami H."/>
        </authorList>
    </citation>
    <scope>NUCLEOTIDE SEQUENCE</scope>
    <source>
        <strain evidence="6">Expedition CK06-06</strain>
    </source>
</reference>
<comment type="caution">
    <text evidence="6">The sequence shown here is derived from an EMBL/GenBank/DDBJ whole genome shotgun (WGS) entry which is preliminary data.</text>
</comment>
<dbReference type="GO" id="GO:0000155">
    <property type="term" value="F:phosphorelay sensor kinase activity"/>
    <property type="evidence" value="ECO:0007669"/>
    <property type="project" value="TreeGrafter"/>
</dbReference>
<dbReference type="SMART" id="SM00387">
    <property type="entry name" value="HATPase_c"/>
    <property type="match status" value="1"/>
</dbReference>
<dbReference type="AlphaFoldDB" id="X1EIF2"/>
<feature type="domain" description="Histidine kinase" evidence="5">
    <location>
        <begin position="1"/>
        <end position="66"/>
    </location>
</feature>
<dbReference type="InterPro" id="IPR004358">
    <property type="entry name" value="Sig_transdc_His_kin-like_C"/>
</dbReference>
<protein>
    <recommendedName>
        <fullName evidence="2">histidine kinase</fullName>
        <ecNumber evidence="2">2.7.13.3</ecNumber>
    </recommendedName>
</protein>
<dbReference type="PANTHER" id="PTHR43047:SF72">
    <property type="entry name" value="OSMOSENSING HISTIDINE PROTEIN KINASE SLN1"/>
    <property type="match status" value="1"/>
</dbReference>
<gene>
    <name evidence="6" type="ORF">S01H4_55023</name>
</gene>
<accession>X1EIF2</accession>
<dbReference type="InterPro" id="IPR036890">
    <property type="entry name" value="HATPase_C_sf"/>
</dbReference>
<evidence type="ECO:0000256" key="2">
    <source>
        <dbReference type="ARBA" id="ARBA00012438"/>
    </source>
</evidence>
<sequence>GIPPEDLPNIFERFYRVDKSRARATGGSGLGLTIAKRLVEAHGGKIEVQSKLGKGSRFSFTVPVAE</sequence>
<dbReference type="InterPro" id="IPR005467">
    <property type="entry name" value="His_kinase_dom"/>
</dbReference>
<dbReference type="Gene3D" id="3.30.565.10">
    <property type="entry name" value="Histidine kinase-like ATPase, C-terminal domain"/>
    <property type="match status" value="1"/>
</dbReference>